<gene>
    <name evidence="3" type="ORF">M407DRAFT_85350</name>
</gene>
<keyword evidence="4" id="KW-1185">Reference proteome</keyword>
<dbReference type="PROSITE" id="PS50966">
    <property type="entry name" value="ZF_SWIM"/>
    <property type="match status" value="1"/>
</dbReference>
<evidence type="ECO:0000256" key="1">
    <source>
        <dbReference type="PROSITE-ProRule" id="PRU00325"/>
    </source>
</evidence>
<dbReference type="GO" id="GO:0008270">
    <property type="term" value="F:zinc ion binding"/>
    <property type="evidence" value="ECO:0007669"/>
    <property type="project" value="UniProtKB-KW"/>
</dbReference>
<organism evidence="3 4">
    <name type="scientific">Tulasnella calospora MUT 4182</name>
    <dbReference type="NCBI Taxonomy" id="1051891"/>
    <lineage>
        <taxon>Eukaryota</taxon>
        <taxon>Fungi</taxon>
        <taxon>Dikarya</taxon>
        <taxon>Basidiomycota</taxon>
        <taxon>Agaricomycotina</taxon>
        <taxon>Agaricomycetes</taxon>
        <taxon>Cantharellales</taxon>
        <taxon>Tulasnellaceae</taxon>
        <taxon>Tulasnella</taxon>
    </lineage>
</organism>
<protein>
    <recommendedName>
        <fullName evidence="2">SWIM-type domain-containing protein</fullName>
    </recommendedName>
</protein>
<feature type="domain" description="SWIM-type" evidence="2">
    <location>
        <begin position="208"/>
        <end position="241"/>
    </location>
</feature>
<reference evidence="3 4" key="1">
    <citation type="submission" date="2014-04" db="EMBL/GenBank/DDBJ databases">
        <authorList>
            <consortium name="DOE Joint Genome Institute"/>
            <person name="Kuo A."/>
            <person name="Girlanda M."/>
            <person name="Perotto S."/>
            <person name="Kohler A."/>
            <person name="Nagy L.G."/>
            <person name="Floudas D."/>
            <person name="Copeland A."/>
            <person name="Barry K.W."/>
            <person name="Cichocki N."/>
            <person name="Veneault-Fourrey C."/>
            <person name="LaButti K."/>
            <person name="Lindquist E.A."/>
            <person name="Lipzen A."/>
            <person name="Lundell T."/>
            <person name="Morin E."/>
            <person name="Murat C."/>
            <person name="Sun H."/>
            <person name="Tunlid A."/>
            <person name="Henrissat B."/>
            <person name="Grigoriev I.V."/>
            <person name="Hibbett D.S."/>
            <person name="Martin F."/>
            <person name="Nordberg H.P."/>
            <person name="Cantor M.N."/>
            <person name="Hua S.X."/>
        </authorList>
    </citation>
    <scope>NUCLEOTIDE SEQUENCE [LARGE SCALE GENOMIC DNA]</scope>
    <source>
        <strain evidence="3 4">MUT 4182</strain>
    </source>
</reference>
<dbReference type="EMBL" id="KN823438">
    <property type="protein sequence ID" value="KIO17044.1"/>
    <property type="molecule type" value="Genomic_DNA"/>
</dbReference>
<feature type="non-terminal residue" evidence="3">
    <location>
        <position position="1"/>
    </location>
</feature>
<name>A0A0C3Q398_9AGAM</name>
<accession>A0A0C3Q398</accession>
<dbReference type="InterPro" id="IPR007527">
    <property type="entry name" value="Znf_SWIM"/>
</dbReference>
<evidence type="ECO:0000259" key="2">
    <source>
        <dbReference type="PROSITE" id="PS50966"/>
    </source>
</evidence>
<dbReference type="OrthoDB" id="3262412at2759"/>
<keyword evidence="1" id="KW-0479">Metal-binding</keyword>
<dbReference type="STRING" id="1051891.A0A0C3Q398"/>
<dbReference type="HOGENOM" id="CLU_099114_0_0_1"/>
<evidence type="ECO:0000313" key="3">
    <source>
        <dbReference type="EMBL" id="KIO17044.1"/>
    </source>
</evidence>
<evidence type="ECO:0000313" key="4">
    <source>
        <dbReference type="Proteomes" id="UP000054248"/>
    </source>
</evidence>
<dbReference type="Proteomes" id="UP000054248">
    <property type="component" value="Unassembled WGS sequence"/>
</dbReference>
<sequence>CPKEHRTPVVEKFRRHFCHHLLIPLNDADGTCLTAQEIHEAAVYDMYQYCRQNDLVHVWAYIWSCWYALPQQWALWAQSAYPLISRMRTTMKAEGFWRLFKHDVLGSFSRPGLDLVTYLIFTEVLPSIKRKLDHVLGRQRVGGPHVLAPWAKEAKSVWMDKSQLDSIRRAKKEKKLLSANPKTSAAKKRQEKQLEWLREEAEQSQGQYRTALLNWTCSCPSFLLSRFLFCKHLIRKANTKLGTNRPGLGFFRKLRRFLLSDCRYSRCRPCSPQRPLLCRSYPATNRRCPG</sequence>
<keyword evidence="1" id="KW-0862">Zinc</keyword>
<dbReference type="AlphaFoldDB" id="A0A0C3Q398"/>
<reference evidence="4" key="2">
    <citation type="submission" date="2015-01" db="EMBL/GenBank/DDBJ databases">
        <title>Evolutionary Origins and Diversification of the Mycorrhizal Mutualists.</title>
        <authorList>
            <consortium name="DOE Joint Genome Institute"/>
            <consortium name="Mycorrhizal Genomics Consortium"/>
            <person name="Kohler A."/>
            <person name="Kuo A."/>
            <person name="Nagy L.G."/>
            <person name="Floudas D."/>
            <person name="Copeland A."/>
            <person name="Barry K.W."/>
            <person name="Cichocki N."/>
            <person name="Veneault-Fourrey C."/>
            <person name="LaButti K."/>
            <person name="Lindquist E.A."/>
            <person name="Lipzen A."/>
            <person name="Lundell T."/>
            <person name="Morin E."/>
            <person name="Murat C."/>
            <person name="Riley R."/>
            <person name="Ohm R."/>
            <person name="Sun H."/>
            <person name="Tunlid A."/>
            <person name="Henrissat B."/>
            <person name="Grigoriev I.V."/>
            <person name="Hibbett D.S."/>
            <person name="Martin F."/>
        </authorList>
    </citation>
    <scope>NUCLEOTIDE SEQUENCE [LARGE SCALE GENOMIC DNA]</scope>
    <source>
        <strain evidence="4">MUT 4182</strain>
    </source>
</reference>
<proteinExistence type="predicted"/>
<keyword evidence="1" id="KW-0863">Zinc-finger</keyword>